<evidence type="ECO:0000256" key="1">
    <source>
        <dbReference type="SAM" id="Phobius"/>
    </source>
</evidence>
<accession>A0A226EDG1</accession>
<gene>
    <name evidence="2" type="ORF">Fcan01_11214</name>
</gene>
<feature type="transmembrane region" description="Helical" evidence="1">
    <location>
        <begin position="380"/>
        <end position="398"/>
    </location>
</feature>
<dbReference type="AlphaFoldDB" id="A0A226EDG1"/>
<evidence type="ECO:0000313" key="3">
    <source>
        <dbReference type="Proteomes" id="UP000198287"/>
    </source>
</evidence>
<keyword evidence="1" id="KW-1133">Transmembrane helix</keyword>
<sequence>MYTYRIRDFITSLYIILYDICRHRINHFYPSSRNIFPLYLNPCIQQDPYNFISSHSLLVYNVHFNFSLPPGAVNLRHMRVSVTRSLYQTKFCWTYVLPELKSNRNLTPDPLEGQELFHIPIFPPGETSYNTQIIWISLSTKVKKSMEYIYNYVFSLNINSLGNYEFYVVTETLHFYQLNRYHEGNDRTTVGSNLLQKFEKYSVFKCSLQNTMECFQSLENIANHVSSQFTKLNWIYENWWDQTDQTYTKTFVEMQNVYFSQQPHPNWIQVANKSNSFQDFLAYTIFAETLMNWTHPTKVLAYKNMKKYYGVERIRNTVNGDQLILMGSQRYAFLSCYGIKRDNSSYLIFINPFDKYIWACIVSVGLLFMVISWVKTDMLNFDLVIILPFAVLLEIYVGEVIKKTFSSKPIHFLFWSWILASITLTSFYKDVFTTEVILPYKRSLEPRWKTW</sequence>
<feature type="transmembrane region" description="Helical" evidence="1">
    <location>
        <begin position="356"/>
        <end position="374"/>
    </location>
</feature>
<proteinExistence type="predicted"/>
<keyword evidence="1" id="KW-0812">Transmembrane</keyword>
<dbReference type="EMBL" id="LNIX01000005">
    <property type="protein sequence ID" value="OXA54716.1"/>
    <property type="molecule type" value="Genomic_DNA"/>
</dbReference>
<protein>
    <submittedName>
        <fullName evidence="2">Uncharacterized protein</fullName>
    </submittedName>
</protein>
<feature type="transmembrane region" description="Helical" evidence="1">
    <location>
        <begin position="410"/>
        <end position="428"/>
    </location>
</feature>
<keyword evidence="1" id="KW-0472">Membrane</keyword>
<evidence type="ECO:0000313" key="2">
    <source>
        <dbReference type="EMBL" id="OXA54716.1"/>
    </source>
</evidence>
<dbReference type="Proteomes" id="UP000198287">
    <property type="component" value="Unassembled WGS sequence"/>
</dbReference>
<dbReference type="OrthoDB" id="8299208at2759"/>
<reference evidence="2 3" key="1">
    <citation type="submission" date="2015-12" db="EMBL/GenBank/DDBJ databases">
        <title>The genome of Folsomia candida.</title>
        <authorList>
            <person name="Faddeeva A."/>
            <person name="Derks M.F."/>
            <person name="Anvar Y."/>
            <person name="Smit S."/>
            <person name="Van Straalen N."/>
            <person name="Roelofs D."/>
        </authorList>
    </citation>
    <scope>NUCLEOTIDE SEQUENCE [LARGE SCALE GENOMIC DNA]</scope>
    <source>
        <strain evidence="2 3">VU population</strain>
        <tissue evidence="2">Whole body</tissue>
    </source>
</reference>
<comment type="caution">
    <text evidence="2">The sequence shown here is derived from an EMBL/GenBank/DDBJ whole genome shotgun (WGS) entry which is preliminary data.</text>
</comment>
<keyword evidence="3" id="KW-1185">Reference proteome</keyword>
<name>A0A226EDG1_FOLCA</name>
<organism evidence="2 3">
    <name type="scientific">Folsomia candida</name>
    <name type="common">Springtail</name>
    <dbReference type="NCBI Taxonomy" id="158441"/>
    <lineage>
        <taxon>Eukaryota</taxon>
        <taxon>Metazoa</taxon>
        <taxon>Ecdysozoa</taxon>
        <taxon>Arthropoda</taxon>
        <taxon>Hexapoda</taxon>
        <taxon>Collembola</taxon>
        <taxon>Entomobryomorpha</taxon>
        <taxon>Isotomoidea</taxon>
        <taxon>Isotomidae</taxon>
        <taxon>Proisotominae</taxon>
        <taxon>Folsomia</taxon>
    </lineage>
</organism>